<accession>A0A0L1JS58</accession>
<dbReference type="Proteomes" id="UP000036938">
    <property type="component" value="Unassembled WGS sequence"/>
</dbReference>
<name>A0A0L1JS58_9RHOB</name>
<evidence type="ECO:0000313" key="3">
    <source>
        <dbReference type="Proteomes" id="UP000036938"/>
    </source>
</evidence>
<evidence type="ECO:0000256" key="1">
    <source>
        <dbReference type="SAM" id="Phobius"/>
    </source>
</evidence>
<dbReference type="OrthoDB" id="7823093at2"/>
<comment type="caution">
    <text evidence="2">The sequence shown here is derived from an EMBL/GenBank/DDBJ whole genome shotgun (WGS) entry which is preliminary data.</text>
</comment>
<dbReference type="AlphaFoldDB" id="A0A0L1JS58"/>
<reference evidence="2 3" key="1">
    <citation type="journal article" date="2015" name="Int. J. Syst. Evol. Microbiol.">
        <title>Aestuariivita atlantica sp. nov., isolated from deep sea sediment of the Atlantic Ocean.</title>
        <authorList>
            <person name="Li G."/>
            <person name="Lai Q."/>
            <person name="Du Y."/>
            <person name="Liu X."/>
            <person name="Sun F."/>
            <person name="Shao Z."/>
        </authorList>
    </citation>
    <scope>NUCLEOTIDE SEQUENCE [LARGE SCALE GENOMIC DNA]</scope>
    <source>
        <strain evidence="2 3">22II-S11-z3</strain>
    </source>
</reference>
<organism evidence="2 3">
    <name type="scientific">Pseudaestuariivita atlantica</name>
    <dbReference type="NCBI Taxonomy" id="1317121"/>
    <lineage>
        <taxon>Bacteria</taxon>
        <taxon>Pseudomonadati</taxon>
        <taxon>Pseudomonadota</taxon>
        <taxon>Alphaproteobacteria</taxon>
        <taxon>Rhodobacterales</taxon>
        <taxon>Paracoccaceae</taxon>
        <taxon>Pseudaestuariivita</taxon>
    </lineage>
</organism>
<dbReference type="EMBL" id="AQQZ01000002">
    <property type="protein sequence ID" value="KNG94571.1"/>
    <property type="molecule type" value="Genomic_DNA"/>
</dbReference>
<protein>
    <submittedName>
        <fullName evidence="2">Uncharacterized protein</fullName>
    </submittedName>
</protein>
<proteinExistence type="predicted"/>
<keyword evidence="1" id="KW-0812">Transmembrane</keyword>
<sequence>MTIGFVPFLLLGGALGWMVAWGTATPYLWPVWTIILLAAGLLLRIIWLGTSVCLRHGPDDTPIWRMTRACILVTLAPALERILLTREIGEGPGRHRLLAAEFDPILDRIEPMAGRLRASATLADLPGFGNRLMVELAIYTSAAHRVLLDAGIPPSDARSVIADAGWIVYSGMLRLTSLPFRWTSRDPATRLRRTIRTLLWFPFHAPGAPGYAVDVRTDRDGIRTHFTHCPPQTFVRNLAATDDRDDLLAFRQSWCRYDWPGADLIANDGRRGHYTRPHTLSHGDSVCDMCWLGRRSAPETGGTSHNRATQGDTT</sequence>
<feature type="transmembrane region" description="Helical" evidence="1">
    <location>
        <begin position="26"/>
        <end position="47"/>
    </location>
</feature>
<keyword evidence="3" id="KW-1185">Reference proteome</keyword>
<keyword evidence="1" id="KW-0472">Membrane</keyword>
<dbReference type="RefSeq" id="WP_050529543.1">
    <property type="nucleotide sequence ID" value="NZ_AQQZ01000002.1"/>
</dbReference>
<dbReference type="STRING" id="1317121.ATO11_03960"/>
<keyword evidence="1" id="KW-1133">Transmembrane helix</keyword>
<gene>
    <name evidence="2" type="ORF">ATO11_03960</name>
</gene>
<evidence type="ECO:0000313" key="2">
    <source>
        <dbReference type="EMBL" id="KNG94571.1"/>
    </source>
</evidence>